<protein>
    <submittedName>
        <fullName evidence="1">HAD family phosphatase</fullName>
    </submittedName>
</protein>
<comment type="caution">
    <text evidence="1">The sequence shown here is derived from an EMBL/GenBank/DDBJ whole genome shotgun (WGS) entry which is preliminary data.</text>
</comment>
<dbReference type="Gene3D" id="1.10.150.240">
    <property type="entry name" value="Putative phosphatase, domain 2"/>
    <property type="match status" value="1"/>
</dbReference>
<dbReference type="InterPro" id="IPR006439">
    <property type="entry name" value="HAD-SF_hydro_IA"/>
</dbReference>
<dbReference type="Proteomes" id="UP001470288">
    <property type="component" value="Unassembled WGS sequence"/>
</dbReference>
<dbReference type="SUPFAM" id="SSF56784">
    <property type="entry name" value="HAD-like"/>
    <property type="match status" value="1"/>
</dbReference>
<dbReference type="PANTHER" id="PTHR18901:SF38">
    <property type="entry name" value="PSEUDOURIDINE-5'-PHOSPHATASE"/>
    <property type="match status" value="1"/>
</dbReference>
<dbReference type="InterPro" id="IPR041492">
    <property type="entry name" value="HAD_2"/>
</dbReference>
<dbReference type="Gene3D" id="3.40.50.1000">
    <property type="entry name" value="HAD superfamily/HAD-like"/>
    <property type="match status" value="1"/>
</dbReference>
<proteinExistence type="predicted"/>
<gene>
    <name evidence="1" type="ORF">WMO62_09820</name>
</gene>
<sequence>MQYQAVVFDMDGVIFDTERLVIEFWKEVAKKHNIPNVEHTCIQCLGTNRVRTREIFLENYGADFPFDPYRAEVTELFNTHYKGVPLPTKPGIRELLNYLQEQDIKVGLASSTAQHLVRDEIGTAGLLPYFQTLVCGDMVEHSKPAPDIFLKACEILNADPTKSIAIEDSFNGIRSAHCAGMTPIMVPDQVQPTDEIRTLAFHVMPSLLDVLNWLKTLA</sequence>
<name>A0ABV1I1S0_9FIRM</name>
<dbReference type="SFLD" id="SFLDG01135">
    <property type="entry name" value="C1.5.6:_HAD__Beta-PGM__Phospha"/>
    <property type="match status" value="1"/>
</dbReference>
<dbReference type="InterPro" id="IPR023214">
    <property type="entry name" value="HAD_sf"/>
</dbReference>
<dbReference type="Pfam" id="PF13419">
    <property type="entry name" value="HAD_2"/>
    <property type="match status" value="1"/>
</dbReference>
<dbReference type="InterPro" id="IPR036412">
    <property type="entry name" value="HAD-like_sf"/>
</dbReference>
<dbReference type="CDD" id="cd07505">
    <property type="entry name" value="HAD_BPGM-like"/>
    <property type="match status" value="1"/>
</dbReference>
<dbReference type="EMBL" id="JBBMFC010000016">
    <property type="protein sequence ID" value="MEQ2579124.1"/>
    <property type="molecule type" value="Genomic_DNA"/>
</dbReference>
<dbReference type="RefSeq" id="WP_349144547.1">
    <property type="nucleotide sequence ID" value="NZ_JBBMFC010000016.1"/>
</dbReference>
<dbReference type="SFLD" id="SFLDS00003">
    <property type="entry name" value="Haloacid_Dehalogenase"/>
    <property type="match status" value="1"/>
</dbReference>
<evidence type="ECO:0000313" key="2">
    <source>
        <dbReference type="Proteomes" id="UP001470288"/>
    </source>
</evidence>
<organism evidence="1 2">
    <name type="scientific">Hominiventricola aquisgranensis</name>
    <dbReference type="NCBI Taxonomy" id="3133164"/>
    <lineage>
        <taxon>Bacteria</taxon>
        <taxon>Bacillati</taxon>
        <taxon>Bacillota</taxon>
        <taxon>Clostridia</taxon>
        <taxon>Lachnospirales</taxon>
        <taxon>Lachnospiraceae</taxon>
        <taxon>Hominiventricola</taxon>
    </lineage>
</organism>
<dbReference type="InterPro" id="IPR023198">
    <property type="entry name" value="PGP-like_dom2"/>
</dbReference>
<dbReference type="PANTHER" id="PTHR18901">
    <property type="entry name" value="2-DEOXYGLUCOSE-6-PHOSPHATE PHOSPHATASE 2"/>
    <property type="match status" value="1"/>
</dbReference>
<reference evidence="1 2" key="1">
    <citation type="submission" date="2024-03" db="EMBL/GenBank/DDBJ databases">
        <title>Human intestinal bacterial collection.</title>
        <authorList>
            <person name="Pauvert C."/>
            <person name="Hitch T.C.A."/>
            <person name="Clavel T."/>
        </authorList>
    </citation>
    <scope>NUCLEOTIDE SEQUENCE [LARGE SCALE GENOMIC DNA]</scope>
    <source>
        <strain evidence="1 2">CLA-AA-H78B</strain>
    </source>
</reference>
<accession>A0ABV1I1S0</accession>
<keyword evidence="2" id="KW-1185">Reference proteome</keyword>
<dbReference type="SFLD" id="SFLDG01129">
    <property type="entry name" value="C1.5:_HAD__Beta-PGM__Phosphata"/>
    <property type="match status" value="1"/>
</dbReference>
<dbReference type="NCBIfam" id="TIGR01509">
    <property type="entry name" value="HAD-SF-IA-v3"/>
    <property type="match status" value="1"/>
</dbReference>
<evidence type="ECO:0000313" key="1">
    <source>
        <dbReference type="EMBL" id="MEQ2579124.1"/>
    </source>
</evidence>